<dbReference type="KEGG" id="naz:Aazo_0336"/>
<dbReference type="Proteomes" id="UP000001511">
    <property type="component" value="Chromosome"/>
</dbReference>
<dbReference type="HOGENOM" id="CLU_3404565_0_0_3"/>
<evidence type="ECO:0000313" key="1">
    <source>
        <dbReference type="EMBL" id="ADI62918.1"/>
    </source>
</evidence>
<reference evidence="1 2" key="1">
    <citation type="journal article" date="2010" name="PLoS ONE">
        <title>Genome erosion in a nitrogen-fixing vertically transmitted endosymbiotic multicellular cyanobacterium.</title>
        <authorList>
            <person name="Ran L."/>
            <person name="Larsson J."/>
            <person name="Vigil-Stenman T."/>
            <person name="Nylander J.A."/>
            <person name="Ininbergs K."/>
            <person name="Zheng W.W."/>
            <person name="Lapidus A."/>
            <person name="Lowry S."/>
            <person name="Haselkorn R."/>
            <person name="Bergman B."/>
        </authorList>
    </citation>
    <scope>NUCLEOTIDE SEQUENCE [LARGE SCALE GENOMIC DNA]</scope>
    <source>
        <strain evidence="1 2">0708</strain>
    </source>
</reference>
<name>D7DZG6_NOSA0</name>
<organism evidence="1 2">
    <name type="scientific">Nostoc azollae (strain 0708)</name>
    <name type="common">Anabaena azollae (strain 0708)</name>
    <dbReference type="NCBI Taxonomy" id="551115"/>
    <lineage>
        <taxon>Bacteria</taxon>
        <taxon>Bacillati</taxon>
        <taxon>Cyanobacteriota</taxon>
        <taxon>Cyanophyceae</taxon>
        <taxon>Nostocales</taxon>
        <taxon>Nostocaceae</taxon>
        <taxon>Trichormus</taxon>
    </lineage>
</organism>
<accession>D7DZG6</accession>
<gene>
    <name evidence="1" type="ordered locus">Aazo_0336</name>
</gene>
<proteinExistence type="predicted"/>
<dbReference type="STRING" id="551115.Aazo_0336"/>
<dbReference type="AlphaFoldDB" id="D7DZG6"/>
<sequence length="30" mass="3429">MKPLISYHRGGEITIIDIDKLNYIPDGKID</sequence>
<dbReference type="EMBL" id="CP002059">
    <property type="protein sequence ID" value="ADI62918.1"/>
    <property type="molecule type" value="Genomic_DNA"/>
</dbReference>
<keyword evidence="2" id="KW-1185">Reference proteome</keyword>
<evidence type="ECO:0000313" key="2">
    <source>
        <dbReference type="Proteomes" id="UP000001511"/>
    </source>
</evidence>
<protein>
    <submittedName>
        <fullName evidence="1">Cyclic nucleotide-binding domain-containing protein</fullName>
    </submittedName>
</protein>